<keyword evidence="2" id="KW-0804">Transcription</keyword>
<dbReference type="GO" id="GO:0008270">
    <property type="term" value="F:zinc ion binding"/>
    <property type="evidence" value="ECO:0007669"/>
    <property type="project" value="InterPro"/>
</dbReference>
<dbReference type="SMART" id="SM00906">
    <property type="entry name" value="Fungal_trans"/>
    <property type="match status" value="1"/>
</dbReference>
<comment type="caution">
    <text evidence="5">The sequence shown here is derived from an EMBL/GenBank/DDBJ whole genome shotgun (WGS) entry which is preliminary data.</text>
</comment>
<proteinExistence type="predicted"/>
<evidence type="ECO:0000256" key="3">
    <source>
        <dbReference type="ARBA" id="ARBA00023242"/>
    </source>
</evidence>
<organism evidence="5 6">
    <name type="scientific">Exophiala mesophila</name>
    <name type="common">Black yeast-like fungus</name>
    <dbReference type="NCBI Taxonomy" id="212818"/>
    <lineage>
        <taxon>Eukaryota</taxon>
        <taxon>Fungi</taxon>
        <taxon>Dikarya</taxon>
        <taxon>Ascomycota</taxon>
        <taxon>Pezizomycotina</taxon>
        <taxon>Eurotiomycetes</taxon>
        <taxon>Chaetothyriomycetidae</taxon>
        <taxon>Chaetothyriales</taxon>
        <taxon>Herpotrichiellaceae</taxon>
        <taxon>Exophiala</taxon>
    </lineage>
</organism>
<evidence type="ECO:0000256" key="2">
    <source>
        <dbReference type="ARBA" id="ARBA00023163"/>
    </source>
</evidence>
<keyword evidence="1" id="KW-0805">Transcription regulation</keyword>
<evidence type="ECO:0000313" key="5">
    <source>
        <dbReference type="EMBL" id="RVX75134.1"/>
    </source>
</evidence>
<dbReference type="EMBL" id="NAJM01000003">
    <property type="protein sequence ID" value="RVX75134.1"/>
    <property type="molecule type" value="Genomic_DNA"/>
</dbReference>
<evidence type="ECO:0000313" key="6">
    <source>
        <dbReference type="Proteomes" id="UP000288859"/>
    </source>
</evidence>
<protein>
    <recommendedName>
        <fullName evidence="4">Xylanolytic transcriptional activator regulatory domain-containing protein</fullName>
    </recommendedName>
</protein>
<dbReference type="GO" id="GO:0003677">
    <property type="term" value="F:DNA binding"/>
    <property type="evidence" value="ECO:0007669"/>
    <property type="project" value="InterPro"/>
</dbReference>
<name>A0A438NHD3_EXOME</name>
<evidence type="ECO:0000259" key="4">
    <source>
        <dbReference type="SMART" id="SM00906"/>
    </source>
</evidence>
<evidence type="ECO:0000256" key="1">
    <source>
        <dbReference type="ARBA" id="ARBA00023015"/>
    </source>
</evidence>
<accession>A0A438NHD3</accession>
<dbReference type="GO" id="GO:0006351">
    <property type="term" value="P:DNA-templated transcription"/>
    <property type="evidence" value="ECO:0007669"/>
    <property type="project" value="InterPro"/>
</dbReference>
<dbReference type="AlphaFoldDB" id="A0A438NHD3"/>
<dbReference type="CDD" id="cd12148">
    <property type="entry name" value="fungal_TF_MHR"/>
    <property type="match status" value="1"/>
</dbReference>
<gene>
    <name evidence="5" type="ORF">B0A52_01411</name>
</gene>
<reference evidence="5 6" key="1">
    <citation type="submission" date="2017-03" db="EMBL/GenBank/DDBJ databases">
        <title>Genomes of endolithic fungi from Antarctica.</title>
        <authorList>
            <person name="Coleine C."/>
            <person name="Masonjones S."/>
            <person name="Stajich J.E."/>
        </authorList>
    </citation>
    <scope>NUCLEOTIDE SEQUENCE [LARGE SCALE GENOMIC DNA]</scope>
    <source>
        <strain evidence="5 6">CCFEE 6314</strain>
    </source>
</reference>
<dbReference type="VEuPathDB" id="FungiDB:PV10_04253"/>
<feature type="domain" description="Xylanolytic transcriptional activator regulatory" evidence="4">
    <location>
        <begin position="131"/>
        <end position="206"/>
    </location>
</feature>
<dbReference type="PANTHER" id="PTHR47840">
    <property type="entry name" value="ZN(II)2CYS6 TRANSCRIPTION FACTOR (EUROFUNG)-RELATED"/>
    <property type="match status" value="1"/>
</dbReference>
<dbReference type="OrthoDB" id="5392779at2759"/>
<dbReference type="PANTHER" id="PTHR47840:SF1">
    <property type="entry name" value="ZN(II)2CYS6 TRANSCRIPTION FACTOR (EUROFUNG)"/>
    <property type="match status" value="1"/>
</dbReference>
<keyword evidence="3" id="KW-0539">Nucleus</keyword>
<sequence>MALPSPSDLEILLAKVGEMSMFLYRSNHKPSIFLGDEQYTKRFSPTNLHLDAHPVLIARDMLMLAAALQYLSPNTTIPGLGEHHHVIMDRLAESAINLVTTNDVFLGTLEGLENICLEACYHSDAGNIRRAWITMRRAVMAAQLMGLHRSGHHRFKVISNDKDLDPEELWACTVSMERIMSLLLGLPTSTAAAKLAVQLTPRDASQAVNMTAFVTEVTGRILQRNECSESGKSLEMTKEIDGELIKVSEQMPSSFWRPTTFTGLELDSQDAFWEIRRTWDLMCYFSVVTQLHLPYMLCPQQVSQNHYSRIVCVNASREILTRGIAMRSFNPVTPCCRMGDFMALIAGMTLVLAHVVTHYRTESDNPLVHQRFGDRALVEQALECMNSTTEPREDVLAAKCTQLLRHLLAAEAGAAQSHQVGHVSENDQNCEKACNAFIIKVPYVGGIQISRQGITYVPTNKATAAEGRLNHEGVTIGGIGSMRMDTPTVGDNVYYNNDLCPGPVIVSSFENTVSGPSIQQNATQVYQEASEDLFSNQEDMWPDAAAGLDDWVFQGLDTAFFDTLMREAGT</sequence>
<dbReference type="Proteomes" id="UP000288859">
    <property type="component" value="Unassembled WGS sequence"/>
</dbReference>
<dbReference type="InterPro" id="IPR007219">
    <property type="entry name" value="XnlR_reg_dom"/>
</dbReference>